<dbReference type="Proteomes" id="UP001322277">
    <property type="component" value="Chromosome 1"/>
</dbReference>
<dbReference type="GeneID" id="87938446"/>
<keyword evidence="1" id="KW-0812">Transmembrane</keyword>
<feature type="transmembrane region" description="Helical" evidence="1">
    <location>
        <begin position="143"/>
        <end position="165"/>
    </location>
</feature>
<dbReference type="KEGG" id="cdet:87938446"/>
<evidence type="ECO:0008006" key="4">
    <source>
        <dbReference type="Google" id="ProtNLM"/>
    </source>
</evidence>
<dbReference type="RefSeq" id="XP_062774153.1">
    <property type="nucleotide sequence ID" value="XM_062918102.1"/>
</dbReference>
<evidence type="ECO:0000313" key="2">
    <source>
        <dbReference type="EMBL" id="WQF76929.1"/>
    </source>
</evidence>
<feature type="transmembrane region" description="Helical" evidence="1">
    <location>
        <begin position="232"/>
        <end position="253"/>
    </location>
</feature>
<accession>A0AAX4I1I8</accession>
<reference evidence="3" key="1">
    <citation type="journal article" date="2023" name="bioRxiv">
        <title>Complete genome of the Medicago anthracnose fungus, Colletotrichum destructivum, reveals a mini-chromosome-like region within a core chromosome.</title>
        <authorList>
            <person name="Lapalu N."/>
            <person name="Simon A."/>
            <person name="Lu A."/>
            <person name="Plaumann P.-L."/>
            <person name="Amselem J."/>
            <person name="Pigne S."/>
            <person name="Auger A."/>
            <person name="Koch C."/>
            <person name="Dallery J.-F."/>
            <person name="O'Connell R.J."/>
        </authorList>
    </citation>
    <scope>NUCLEOTIDE SEQUENCE [LARGE SCALE GENOMIC DNA]</scope>
    <source>
        <strain evidence="3">CBS 520.97</strain>
    </source>
</reference>
<feature type="transmembrane region" description="Helical" evidence="1">
    <location>
        <begin position="100"/>
        <end position="123"/>
    </location>
</feature>
<name>A0AAX4I1I8_9PEZI</name>
<organism evidence="2 3">
    <name type="scientific">Colletotrichum destructivum</name>
    <dbReference type="NCBI Taxonomy" id="34406"/>
    <lineage>
        <taxon>Eukaryota</taxon>
        <taxon>Fungi</taxon>
        <taxon>Dikarya</taxon>
        <taxon>Ascomycota</taxon>
        <taxon>Pezizomycotina</taxon>
        <taxon>Sordariomycetes</taxon>
        <taxon>Hypocreomycetidae</taxon>
        <taxon>Glomerellales</taxon>
        <taxon>Glomerellaceae</taxon>
        <taxon>Colletotrichum</taxon>
        <taxon>Colletotrichum destructivum species complex</taxon>
    </lineage>
</organism>
<proteinExistence type="predicted"/>
<sequence length="323" mass="36302">MQKYCKETPGIDDLDRWPPDSDGFAFLVAIDSASSIDELQNVGSARRLVFASLCGHVSHWYLQHPLVRHRDTDCLLGLLSLARVSVFPRDFQQFILSNPFFPIHSSQSVLFQSILFVSFFHATRAKSFSVPFCHPDHDFVMDWVTTLYAICLAGMTAGLVLVNVLSRTSRARRRLAHLLEKHLLYRLLVHRHSLFGPWNVVSLLLPAVYMGVNAFCLAFRPSTFLSRSGNLALLNTLPLFASSCLDFTADILALPFRHYAAMHRWQGRVAAMLLAAHIVSAMQNDKYQVQVPDGINELLLLIVMGTLFLLSPARELASSDLFS</sequence>
<keyword evidence="1" id="KW-1133">Transmembrane helix</keyword>
<evidence type="ECO:0000313" key="3">
    <source>
        <dbReference type="Proteomes" id="UP001322277"/>
    </source>
</evidence>
<dbReference type="EMBL" id="CP137305">
    <property type="protein sequence ID" value="WQF76929.1"/>
    <property type="molecule type" value="Genomic_DNA"/>
</dbReference>
<keyword evidence="1" id="KW-0472">Membrane</keyword>
<keyword evidence="3" id="KW-1185">Reference proteome</keyword>
<dbReference type="AlphaFoldDB" id="A0AAX4I1I8"/>
<protein>
    <recommendedName>
        <fullName evidence="4">Ferric oxidoreductase domain-containing protein</fullName>
    </recommendedName>
</protein>
<evidence type="ECO:0000256" key="1">
    <source>
        <dbReference type="SAM" id="Phobius"/>
    </source>
</evidence>
<gene>
    <name evidence="2" type="ORF">CDEST_01943</name>
</gene>
<feature type="transmembrane region" description="Helical" evidence="1">
    <location>
        <begin position="200"/>
        <end position="220"/>
    </location>
</feature>